<sequence>MNSSNHIEISANTTIGFLGAGQLARMSAAEVFRMGMKVSAYPGTASRSSTGGSGRITDPTDSDESDNKSENTGNFQPLEWMTPLRTPGAFDDRDALIRFARQCTIVTLENEFLDGSLLADVEQASGTPIYPSPKTFSLLESKWIEKETFSKAGIPVTPYRKVTCRDDLKEAGNAFGYPWVLKSSKGGYDGYGNVTIRSEDQAVSAFQSLGGDDNRELIAEAFIPFRKELAVQVARNHHGTAVYPCCETIQQGHICKTVIAPADIDPGIRDEACRISVDAVEAIDGRGLFAFEFFLSDDGRLLLNESAPRPHNSGHYSIEGCVTSQFENHIRAVMGLPLGSTEMRRPVAVMENLLGFADAPAVVENSSDLFKSPDAHLHIYGKRDSKKGRKMGHITLLGEQHKQTLSAVSDLAQQIRI</sequence>
<name>A0A8J7UW08_9BACT</name>
<dbReference type="Gene3D" id="3.40.50.20">
    <property type="match status" value="1"/>
</dbReference>
<protein>
    <recommendedName>
        <fullName evidence="6 7">N5-carboxyaminoimidazole ribonucleotide synthase</fullName>
        <shortName evidence="6 7">N5-CAIR synthase</shortName>
        <ecNumber evidence="6 7">6.3.4.18</ecNumber>
    </recommendedName>
    <alternativeName>
        <fullName evidence="6 7">5-(carboxyamino)imidazole ribonucleotide synthetase</fullName>
    </alternativeName>
</protein>
<keyword evidence="1 6" id="KW-0547">Nucleotide-binding</keyword>
<dbReference type="AlphaFoldDB" id="A0A8J7UW08"/>
<dbReference type="InterPro" id="IPR011761">
    <property type="entry name" value="ATP-grasp"/>
</dbReference>
<organism evidence="10 11">
    <name type="scientific">Natronogracilivirga saccharolytica</name>
    <dbReference type="NCBI Taxonomy" id="2812953"/>
    <lineage>
        <taxon>Bacteria</taxon>
        <taxon>Pseudomonadati</taxon>
        <taxon>Balneolota</taxon>
        <taxon>Balneolia</taxon>
        <taxon>Balneolales</taxon>
        <taxon>Cyclonatronaceae</taxon>
        <taxon>Natronogracilivirga</taxon>
    </lineage>
</organism>
<dbReference type="NCBIfam" id="NF004679">
    <property type="entry name" value="PRK06019.1-5"/>
    <property type="match status" value="1"/>
</dbReference>
<evidence type="ECO:0000256" key="8">
    <source>
        <dbReference type="SAM" id="MobiDB-lite"/>
    </source>
</evidence>
<evidence type="ECO:0000256" key="4">
    <source>
        <dbReference type="ARBA" id="ARBA00022840"/>
    </source>
</evidence>
<dbReference type="PANTHER" id="PTHR11609:SF5">
    <property type="entry name" value="PHOSPHORIBOSYLAMINOIMIDAZOLE CARBOXYLASE"/>
    <property type="match status" value="1"/>
</dbReference>
<dbReference type="GO" id="GO:0006189">
    <property type="term" value="P:'de novo' IMP biosynthetic process"/>
    <property type="evidence" value="ECO:0007669"/>
    <property type="project" value="UniProtKB-UniRule"/>
</dbReference>
<comment type="function">
    <text evidence="7">Catalyzes the ATP-dependent conversion of 5-aminoimidazole ribonucleotide (AIR) and HCO(3)- to N5-carboxyaminoimidazole ribonucleotide (N5-CAIR).</text>
</comment>
<dbReference type="InterPro" id="IPR013815">
    <property type="entry name" value="ATP_grasp_subdomain_1"/>
</dbReference>
<dbReference type="Proteomes" id="UP000673975">
    <property type="component" value="Unassembled WGS sequence"/>
</dbReference>
<dbReference type="SUPFAM" id="SSF56059">
    <property type="entry name" value="Glutathione synthetase ATP-binding domain-like"/>
    <property type="match status" value="1"/>
</dbReference>
<comment type="pathway">
    <text evidence="6 7">Purine metabolism; IMP biosynthesis via de novo pathway; 5-amino-1-(5-phospho-D-ribosyl)imidazole-4-carboxylate from 5-amino-1-(5-phospho-D-ribosyl)imidazole (N5-CAIR route): step 1/2.</text>
</comment>
<dbReference type="Pfam" id="PF17769">
    <property type="entry name" value="PurK_C"/>
    <property type="match status" value="1"/>
</dbReference>
<accession>A0A8J7UW08</accession>
<dbReference type="HAMAP" id="MF_01928">
    <property type="entry name" value="PurK"/>
    <property type="match status" value="1"/>
</dbReference>
<comment type="catalytic activity">
    <reaction evidence="6 7">
        <text>5-amino-1-(5-phospho-beta-D-ribosyl)imidazole + hydrogencarbonate + ATP = 5-carboxyamino-1-(5-phospho-D-ribosyl)imidazole + ADP + phosphate + 2 H(+)</text>
        <dbReference type="Rhea" id="RHEA:19317"/>
        <dbReference type="ChEBI" id="CHEBI:15378"/>
        <dbReference type="ChEBI" id="CHEBI:17544"/>
        <dbReference type="ChEBI" id="CHEBI:30616"/>
        <dbReference type="ChEBI" id="CHEBI:43474"/>
        <dbReference type="ChEBI" id="CHEBI:58730"/>
        <dbReference type="ChEBI" id="CHEBI:137981"/>
        <dbReference type="ChEBI" id="CHEBI:456216"/>
        <dbReference type="EC" id="6.3.4.18"/>
    </reaction>
</comment>
<evidence type="ECO:0000313" key="10">
    <source>
        <dbReference type="EMBL" id="MBP3193127.1"/>
    </source>
</evidence>
<comment type="caution">
    <text evidence="6">Lacks conserved residue(s) required for the propagation of feature annotation.</text>
</comment>
<dbReference type="Pfam" id="PF02222">
    <property type="entry name" value="ATP-grasp"/>
    <property type="match status" value="1"/>
</dbReference>
<feature type="region of interest" description="Disordered" evidence="8">
    <location>
        <begin position="43"/>
        <end position="78"/>
    </location>
</feature>
<dbReference type="UniPathway" id="UPA00074">
    <property type="reaction ID" value="UER00942"/>
</dbReference>
<feature type="binding site" evidence="6">
    <location>
        <begin position="304"/>
        <end position="305"/>
    </location>
    <ligand>
        <name>ATP</name>
        <dbReference type="ChEBI" id="CHEBI:30616"/>
    </ligand>
</feature>
<dbReference type="PANTHER" id="PTHR11609">
    <property type="entry name" value="PURINE BIOSYNTHESIS PROTEIN 6/7, PUR6/7"/>
    <property type="match status" value="1"/>
</dbReference>
<keyword evidence="5" id="KW-0456">Lyase</keyword>
<dbReference type="InterPro" id="IPR005875">
    <property type="entry name" value="PurK"/>
</dbReference>
<comment type="subunit">
    <text evidence="6 7">Homodimer.</text>
</comment>
<feature type="binding site" evidence="6">
    <location>
        <begin position="220"/>
        <end position="223"/>
    </location>
    <ligand>
        <name>ATP</name>
        <dbReference type="ChEBI" id="CHEBI:30616"/>
    </ligand>
</feature>
<evidence type="ECO:0000256" key="6">
    <source>
        <dbReference type="HAMAP-Rule" id="MF_01928"/>
    </source>
</evidence>
<keyword evidence="2 6" id="KW-0658">Purine biosynthesis</keyword>
<reference evidence="10" key="1">
    <citation type="submission" date="2021-02" db="EMBL/GenBank/DDBJ databases">
        <title>Natronogracilivirga saccharolytica gen. nov. sp. nov. a new anaerobic, haloalkiliphilic carbohydrate-fermenting bacterium from soda lake and proposing of Cyclonatronumiaceae fam. nov. in the phylum Balneolaeota.</title>
        <authorList>
            <person name="Zhilina T.N."/>
            <person name="Sorokin D.Y."/>
            <person name="Zavarzina D.G."/>
            <person name="Toshchakov S.V."/>
            <person name="Kublanov I.V."/>
        </authorList>
    </citation>
    <scope>NUCLEOTIDE SEQUENCE</scope>
    <source>
        <strain evidence="10">Z-1702</strain>
    </source>
</reference>
<dbReference type="EMBL" id="JAFIDN010000008">
    <property type="protein sequence ID" value="MBP3193127.1"/>
    <property type="molecule type" value="Genomic_DNA"/>
</dbReference>
<dbReference type="PROSITE" id="PS50975">
    <property type="entry name" value="ATP_GRASP"/>
    <property type="match status" value="1"/>
</dbReference>
<feature type="binding site" evidence="6">
    <location>
        <position position="142"/>
    </location>
    <ligand>
        <name>ATP</name>
        <dbReference type="ChEBI" id="CHEBI:30616"/>
    </ligand>
</feature>
<dbReference type="InterPro" id="IPR003135">
    <property type="entry name" value="ATP-grasp_carboxylate-amine"/>
</dbReference>
<feature type="domain" description="ATP-grasp" evidence="9">
    <location>
        <begin position="146"/>
        <end position="334"/>
    </location>
</feature>
<dbReference type="InterPro" id="IPR016185">
    <property type="entry name" value="PreATP-grasp_dom_sf"/>
</dbReference>
<feature type="binding site" evidence="6">
    <location>
        <position position="228"/>
    </location>
    <ligand>
        <name>ATP</name>
        <dbReference type="ChEBI" id="CHEBI:30616"/>
    </ligand>
</feature>
<dbReference type="GO" id="GO:0034028">
    <property type="term" value="F:5-(carboxyamino)imidazole ribonucleotide synthase activity"/>
    <property type="evidence" value="ECO:0007669"/>
    <property type="project" value="UniProtKB-UniRule"/>
</dbReference>
<evidence type="ECO:0000256" key="1">
    <source>
        <dbReference type="ARBA" id="ARBA00022741"/>
    </source>
</evidence>
<dbReference type="GO" id="GO:0005524">
    <property type="term" value="F:ATP binding"/>
    <property type="evidence" value="ECO:0007669"/>
    <property type="project" value="UniProtKB-UniRule"/>
</dbReference>
<dbReference type="Gene3D" id="3.30.470.20">
    <property type="entry name" value="ATP-grasp fold, B domain"/>
    <property type="match status" value="1"/>
</dbReference>
<evidence type="ECO:0000313" key="11">
    <source>
        <dbReference type="Proteomes" id="UP000673975"/>
    </source>
</evidence>
<dbReference type="FunFam" id="3.30.470.20:FF:000037">
    <property type="entry name" value="Phosphoribosylaminoimidazole carboxylase, chloroplastic"/>
    <property type="match status" value="1"/>
</dbReference>
<dbReference type="InterPro" id="IPR040686">
    <property type="entry name" value="PurK_C"/>
</dbReference>
<dbReference type="RefSeq" id="WP_210512455.1">
    <property type="nucleotide sequence ID" value="NZ_JAFIDN010000008.1"/>
</dbReference>
<comment type="function">
    <text evidence="6">Catalyzes the ATP-dependent conversion of 5-aminoimidazole ribonucleotide (AIR) and HCO(3)(-) to N5-carboxyaminoimidazole ribonucleotide (N5-CAIR).</text>
</comment>
<dbReference type="SUPFAM" id="SSF51246">
    <property type="entry name" value="Rudiment single hybrid motif"/>
    <property type="match status" value="1"/>
</dbReference>
<keyword evidence="11" id="KW-1185">Reference proteome</keyword>
<dbReference type="GO" id="GO:0046872">
    <property type="term" value="F:metal ion binding"/>
    <property type="evidence" value="ECO:0007669"/>
    <property type="project" value="InterPro"/>
</dbReference>
<comment type="similarity">
    <text evidence="6 7">Belongs to the PurK/PurT family.</text>
</comment>
<dbReference type="SUPFAM" id="SSF52440">
    <property type="entry name" value="PreATP-grasp domain"/>
    <property type="match status" value="1"/>
</dbReference>
<dbReference type="EC" id="6.3.4.18" evidence="6 7"/>
<comment type="caution">
    <text evidence="10">The sequence shown here is derived from an EMBL/GenBank/DDBJ whole genome shotgun (WGS) entry which is preliminary data.</text>
</comment>
<dbReference type="GO" id="GO:0004638">
    <property type="term" value="F:phosphoribosylaminoimidazole carboxylase activity"/>
    <property type="evidence" value="ECO:0007669"/>
    <property type="project" value="InterPro"/>
</dbReference>
<dbReference type="NCBIfam" id="TIGR01161">
    <property type="entry name" value="purK"/>
    <property type="match status" value="1"/>
</dbReference>
<evidence type="ECO:0000256" key="7">
    <source>
        <dbReference type="RuleBase" id="RU361200"/>
    </source>
</evidence>
<dbReference type="GO" id="GO:0005829">
    <property type="term" value="C:cytosol"/>
    <property type="evidence" value="ECO:0007669"/>
    <property type="project" value="TreeGrafter"/>
</dbReference>
<dbReference type="InterPro" id="IPR011054">
    <property type="entry name" value="Rudment_hybrid_motif"/>
</dbReference>
<feature type="binding site" evidence="6">
    <location>
        <position position="182"/>
    </location>
    <ligand>
        <name>ATP</name>
        <dbReference type="ChEBI" id="CHEBI:30616"/>
    </ligand>
</feature>
<gene>
    <name evidence="6 7" type="primary">purK</name>
    <name evidence="10" type="ORF">NATSA_10670</name>
</gene>
<evidence type="ECO:0000256" key="3">
    <source>
        <dbReference type="ARBA" id="ARBA00022793"/>
    </source>
</evidence>
<keyword evidence="4 6" id="KW-0067">ATP-binding</keyword>
<keyword evidence="3" id="KW-0210">Decarboxylase</keyword>
<keyword evidence="6 7" id="KW-0436">Ligase</keyword>
<evidence type="ECO:0000259" key="9">
    <source>
        <dbReference type="PROSITE" id="PS50975"/>
    </source>
</evidence>
<evidence type="ECO:0000256" key="2">
    <source>
        <dbReference type="ARBA" id="ARBA00022755"/>
    </source>
</evidence>
<proteinExistence type="inferred from homology"/>
<evidence type="ECO:0000256" key="5">
    <source>
        <dbReference type="ARBA" id="ARBA00023239"/>
    </source>
</evidence>
<dbReference type="Gene3D" id="3.30.1490.20">
    <property type="entry name" value="ATP-grasp fold, A domain"/>
    <property type="match status" value="1"/>
</dbReference>